<keyword evidence="3" id="KW-1185">Reference proteome</keyword>
<feature type="non-terminal residue" evidence="2">
    <location>
        <position position="1"/>
    </location>
</feature>
<dbReference type="AlphaFoldDB" id="A0AA41VRQ6"/>
<protein>
    <recommendedName>
        <fullName evidence="4">DUF4283 domain-containing protein</fullName>
    </recommendedName>
</protein>
<sequence length="471" mass="50667">LKTNTLNVDWSEIGGWIQQHLSYKDAFKIWPLSSNEGVMFASSSTEKERLISQNNLKIDGMVISFLSWSSSVTRDSSASKLSNAWIVVTGIPQQDWDLNLFYTIGAACGGLEAISHETKSGEVISEIRLKVKGPVNMEPWVLGLTVKDSWMAATISLAEKQVEHSLGIHRCLVFEANGFPATLDLKVVEDSQISRKEVACPLFQGTTPLINASLPNINVAQRNVRSTVSNKLQNLNSGANSKVAKLDLPNRAHMGYLPKGSIYLLNKSVPISSPFETEESTSLFSSPGLNHVVLPTRAAQVDIPLSVSISDNSESLGIEQKLGEKLSDGEQSSSSAKELEDGEFLLSPSSSINFGHISSDSPNNMEDNQPNFTGSMEADSTTGSKKIPSSPGSINQSDGDPIISSEKAHCSSLQDIILEKMPVEIAPSTSLGSQGVNPSSKTALQVSSVETPSDSCFLGRQCDPAKLKKAQ</sequence>
<accession>A0AA41VRQ6</accession>
<name>A0AA41VRQ6_PAPNU</name>
<proteinExistence type="predicted"/>
<dbReference type="Proteomes" id="UP001177140">
    <property type="component" value="Unassembled WGS sequence"/>
</dbReference>
<gene>
    <name evidence="2" type="ORF">MKW94_010808</name>
</gene>
<reference evidence="2" key="1">
    <citation type="submission" date="2022-03" db="EMBL/GenBank/DDBJ databases">
        <title>A functionally conserved STORR gene fusion in Papaver species that diverged 16.8 million years ago.</title>
        <authorList>
            <person name="Catania T."/>
        </authorList>
    </citation>
    <scope>NUCLEOTIDE SEQUENCE</scope>
    <source>
        <strain evidence="2">S-191538</strain>
    </source>
</reference>
<organism evidence="2 3">
    <name type="scientific">Papaver nudicaule</name>
    <name type="common">Iceland poppy</name>
    <dbReference type="NCBI Taxonomy" id="74823"/>
    <lineage>
        <taxon>Eukaryota</taxon>
        <taxon>Viridiplantae</taxon>
        <taxon>Streptophyta</taxon>
        <taxon>Embryophyta</taxon>
        <taxon>Tracheophyta</taxon>
        <taxon>Spermatophyta</taxon>
        <taxon>Magnoliopsida</taxon>
        <taxon>Ranunculales</taxon>
        <taxon>Papaveraceae</taxon>
        <taxon>Papaveroideae</taxon>
        <taxon>Papaver</taxon>
    </lineage>
</organism>
<evidence type="ECO:0000256" key="1">
    <source>
        <dbReference type="SAM" id="MobiDB-lite"/>
    </source>
</evidence>
<evidence type="ECO:0000313" key="2">
    <source>
        <dbReference type="EMBL" id="MCL7046222.1"/>
    </source>
</evidence>
<feature type="compositionally biased region" description="Polar residues" evidence="1">
    <location>
        <begin position="355"/>
        <end position="384"/>
    </location>
</feature>
<evidence type="ECO:0008006" key="4">
    <source>
        <dbReference type="Google" id="ProtNLM"/>
    </source>
</evidence>
<evidence type="ECO:0000313" key="3">
    <source>
        <dbReference type="Proteomes" id="UP001177140"/>
    </source>
</evidence>
<comment type="caution">
    <text evidence="2">The sequence shown here is derived from an EMBL/GenBank/DDBJ whole genome shotgun (WGS) entry which is preliminary data.</text>
</comment>
<dbReference type="EMBL" id="JAJJMA010278845">
    <property type="protein sequence ID" value="MCL7046222.1"/>
    <property type="molecule type" value="Genomic_DNA"/>
</dbReference>
<feature type="region of interest" description="Disordered" evidence="1">
    <location>
        <begin position="355"/>
        <end position="404"/>
    </location>
</feature>
<feature type="region of interest" description="Disordered" evidence="1">
    <location>
        <begin position="428"/>
        <end position="447"/>
    </location>
</feature>
<feature type="non-terminal residue" evidence="2">
    <location>
        <position position="471"/>
    </location>
</feature>